<reference evidence="2" key="1">
    <citation type="journal article" date="2013" name="Nat. Genet.">
        <title>The draft genomes of soft-shell turtle and green sea turtle yield insights into the development and evolution of the turtle-specific body plan.</title>
        <authorList>
            <person name="Wang Z."/>
            <person name="Pascual-Anaya J."/>
            <person name="Zadissa A."/>
            <person name="Li W."/>
            <person name="Niimura Y."/>
            <person name="Huang Z."/>
            <person name="Li C."/>
            <person name="White S."/>
            <person name="Xiong Z."/>
            <person name="Fang D."/>
            <person name="Wang B."/>
            <person name="Ming Y."/>
            <person name="Chen Y."/>
            <person name="Zheng Y."/>
            <person name="Kuraku S."/>
            <person name="Pignatelli M."/>
            <person name="Herrero J."/>
            <person name="Beal K."/>
            <person name="Nozawa M."/>
            <person name="Li Q."/>
            <person name="Wang J."/>
            <person name="Zhang H."/>
            <person name="Yu L."/>
            <person name="Shigenobu S."/>
            <person name="Wang J."/>
            <person name="Liu J."/>
            <person name="Flicek P."/>
            <person name="Searle S."/>
            <person name="Wang J."/>
            <person name="Kuratani S."/>
            <person name="Yin Y."/>
            <person name="Aken B."/>
            <person name="Zhang G."/>
            <person name="Irie N."/>
        </authorList>
    </citation>
    <scope>NUCLEOTIDE SEQUENCE [LARGE SCALE GENOMIC DNA]</scope>
</reference>
<accession>M7AXX1</accession>
<dbReference type="EMBL" id="KB555015">
    <property type="protein sequence ID" value="EMP29604.1"/>
    <property type="molecule type" value="Genomic_DNA"/>
</dbReference>
<name>M7AXX1_CHEMY</name>
<protein>
    <submittedName>
        <fullName evidence="1">Uncharacterized protein</fullName>
    </submittedName>
</protein>
<evidence type="ECO:0000313" key="2">
    <source>
        <dbReference type="Proteomes" id="UP000031443"/>
    </source>
</evidence>
<organism evidence="1 2">
    <name type="scientific">Chelonia mydas</name>
    <name type="common">Green sea-turtle</name>
    <name type="synonym">Chelonia agassizi</name>
    <dbReference type="NCBI Taxonomy" id="8469"/>
    <lineage>
        <taxon>Eukaryota</taxon>
        <taxon>Metazoa</taxon>
        <taxon>Chordata</taxon>
        <taxon>Craniata</taxon>
        <taxon>Vertebrata</taxon>
        <taxon>Euteleostomi</taxon>
        <taxon>Archelosauria</taxon>
        <taxon>Testudinata</taxon>
        <taxon>Testudines</taxon>
        <taxon>Cryptodira</taxon>
        <taxon>Durocryptodira</taxon>
        <taxon>Americhelydia</taxon>
        <taxon>Chelonioidea</taxon>
        <taxon>Cheloniidae</taxon>
        <taxon>Chelonia</taxon>
    </lineage>
</organism>
<evidence type="ECO:0000313" key="1">
    <source>
        <dbReference type="EMBL" id="EMP29604.1"/>
    </source>
</evidence>
<gene>
    <name evidence="1" type="ORF">UY3_13262</name>
</gene>
<sequence length="98" mass="10584">MVIFLSCPIGFNGSVPDILIEVPHGTSKGAVSGPTECTTTLIFLLRKHNLTWHSSHCYAKEGFCIVIIVGEIRTNDESKDIAFSAAVTFLYLLAKGGN</sequence>
<keyword evidence="2" id="KW-1185">Reference proteome</keyword>
<dbReference type="AlphaFoldDB" id="M7AXX1"/>
<dbReference type="Proteomes" id="UP000031443">
    <property type="component" value="Unassembled WGS sequence"/>
</dbReference>
<proteinExistence type="predicted"/>